<keyword evidence="3" id="KW-1185">Reference proteome</keyword>
<dbReference type="Proteomes" id="UP000018644">
    <property type="component" value="Segment"/>
</dbReference>
<sequence>MGAGGLDAGKAPAHPPEPAEKQTPTQGRRLDLQHGSPASRDHLHPQRKEALVSRSVRDPDYRTSTTAKDCGWWVGPVWKLDGETCVCIKPQGHSEAEGHECSCGSWFAGCGHPPTT</sequence>
<organism evidence="2 3">
    <name type="scientific">Arthrobacter phage vB_ArS-ArV2</name>
    <dbReference type="NCBI Taxonomy" id="1414742"/>
    <lineage>
        <taxon>Viruses</taxon>
        <taxon>Duplodnaviria</taxon>
        <taxon>Heunggongvirae</taxon>
        <taxon>Uroviricota</taxon>
        <taxon>Caudoviricetes</taxon>
        <taxon>Arvduovirus</taxon>
        <taxon>Arvduovirus ArV2</taxon>
    </lineage>
</organism>
<dbReference type="KEGG" id="vg:17776911"/>
<dbReference type="EMBL" id="KF692088">
    <property type="protein sequence ID" value="AHB31660.1"/>
    <property type="molecule type" value="Genomic_DNA"/>
</dbReference>
<evidence type="ECO:0000313" key="3">
    <source>
        <dbReference type="Proteomes" id="UP000018644"/>
    </source>
</evidence>
<gene>
    <name evidence="2" type="ORF">ArV2_gp49</name>
</gene>
<proteinExistence type="predicted"/>
<feature type="compositionally biased region" description="Basic and acidic residues" evidence="1">
    <location>
        <begin position="39"/>
        <end position="61"/>
    </location>
</feature>
<protein>
    <submittedName>
        <fullName evidence="2">Uncharacterized protein</fullName>
    </submittedName>
</protein>
<evidence type="ECO:0000313" key="2">
    <source>
        <dbReference type="EMBL" id="AHB31660.1"/>
    </source>
</evidence>
<dbReference type="GeneID" id="17776911"/>
<reference evidence="2 3" key="1">
    <citation type="journal article" date="2014" name="PLoS ONE">
        <title>Isolation and Characterization of vB_ArS-ArV2 - First Arthrobacter sp. Infecting Bacteriophage with Completely Sequenced Genome.</title>
        <authorList>
            <person name="Simoliunas E."/>
            <person name="Kaliniene L."/>
            <person name="Stasilo M."/>
            <person name="Truncaite L."/>
            <person name="Zajanckauskaite A."/>
            <person name="Staniulis J."/>
            <person name="Nainys J."/>
            <person name="Kaupinis A."/>
            <person name="Valius M."/>
            <person name="Meskys R."/>
        </authorList>
    </citation>
    <scope>NUCLEOTIDE SEQUENCE [LARGE SCALE GENOMIC DNA]</scope>
</reference>
<dbReference type="RefSeq" id="YP_008857920.1">
    <property type="nucleotide sequence ID" value="NC_022972.2"/>
</dbReference>
<name>V5RAD2_9CAUD</name>
<accession>V5RAD2</accession>
<evidence type="ECO:0000256" key="1">
    <source>
        <dbReference type="SAM" id="MobiDB-lite"/>
    </source>
</evidence>
<feature type="region of interest" description="Disordered" evidence="1">
    <location>
        <begin position="1"/>
        <end position="64"/>
    </location>
</feature>